<dbReference type="AlphaFoldDB" id="A0ABC9W6R9"/>
<feature type="compositionally biased region" description="Basic and acidic residues" evidence="1">
    <location>
        <begin position="110"/>
        <end position="120"/>
    </location>
</feature>
<organism evidence="2 3">
    <name type="scientific">Grus japonensis</name>
    <name type="common">Japanese crane</name>
    <name type="synonym">Red-crowned crane</name>
    <dbReference type="NCBI Taxonomy" id="30415"/>
    <lineage>
        <taxon>Eukaryota</taxon>
        <taxon>Metazoa</taxon>
        <taxon>Chordata</taxon>
        <taxon>Craniata</taxon>
        <taxon>Vertebrata</taxon>
        <taxon>Euteleostomi</taxon>
        <taxon>Archelosauria</taxon>
        <taxon>Archosauria</taxon>
        <taxon>Dinosauria</taxon>
        <taxon>Saurischia</taxon>
        <taxon>Theropoda</taxon>
        <taxon>Coelurosauria</taxon>
        <taxon>Aves</taxon>
        <taxon>Neognathae</taxon>
        <taxon>Neoaves</taxon>
        <taxon>Gruiformes</taxon>
        <taxon>Gruidae</taxon>
        <taxon>Grus</taxon>
    </lineage>
</organism>
<evidence type="ECO:0000256" key="1">
    <source>
        <dbReference type="SAM" id="MobiDB-lite"/>
    </source>
</evidence>
<gene>
    <name evidence="2" type="ORF">GRJ2_000554400</name>
</gene>
<feature type="region of interest" description="Disordered" evidence="1">
    <location>
        <begin position="30"/>
        <end position="127"/>
    </location>
</feature>
<feature type="compositionally biased region" description="Basic and acidic residues" evidence="1">
    <location>
        <begin position="41"/>
        <end position="103"/>
    </location>
</feature>
<accession>A0ABC9W6R9</accession>
<protein>
    <submittedName>
        <fullName evidence="2">Uncharacterized protein</fullName>
    </submittedName>
</protein>
<dbReference type="EMBL" id="BAAFJT010000001">
    <property type="protein sequence ID" value="GAB0180891.1"/>
    <property type="molecule type" value="Genomic_DNA"/>
</dbReference>
<proteinExistence type="predicted"/>
<evidence type="ECO:0000313" key="3">
    <source>
        <dbReference type="Proteomes" id="UP001623348"/>
    </source>
</evidence>
<name>A0ABC9W6R9_GRUJA</name>
<keyword evidence="3" id="KW-1185">Reference proteome</keyword>
<comment type="caution">
    <text evidence="2">The sequence shown here is derived from an EMBL/GenBank/DDBJ whole genome shotgun (WGS) entry which is preliminary data.</text>
</comment>
<evidence type="ECO:0000313" key="2">
    <source>
        <dbReference type="EMBL" id="GAB0180891.1"/>
    </source>
</evidence>
<dbReference type="Proteomes" id="UP001623348">
    <property type="component" value="Unassembled WGS sequence"/>
</dbReference>
<reference evidence="2 3" key="1">
    <citation type="submission" date="2024-06" db="EMBL/GenBank/DDBJ databases">
        <title>The draft genome of Grus japonensis, version 3.</title>
        <authorList>
            <person name="Nabeshima K."/>
            <person name="Suzuki S."/>
            <person name="Onuma M."/>
        </authorList>
    </citation>
    <scope>NUCLEOTIDE SEQUENCE [LARGE SCALE GENOMIC DNA]</scope>
    <source>
        <strain evidence="2 3">451A</strain>
    </source>
</reference>
<sequence>MELKVPCTTWCADTYAGTVIDPVGKCHVTENPAEINVSDCQLERGEERRGEERRGEERRGEERRGEERREEKRREEKRREEKRREEKRREEKRREEKRREEKRRNFHCVPEADKRREAMHVDSGLDW</sequence>